<dbReference type="EMBL" id="LBVV01000032">
    <property type="protein sequence ID" value="KKQ92928.1"/>
    <property type="molecule type" value="Genomic_DNA"/>
</dbReference>
<evidence type="ECO:0000256" key="1">
    <source>
        <dbReference type="SAM" id="SignalP"/>
    </source>
</evidence>
<accession>A0A0G0LM00</accession>
<sequence>MVVAAFLTTAQSALAASQSVYGYTCIGGHGWVNNVTGKTVSAKPSPSIEPNANVVSAAALKAIQYLRSIKVSRGGKRTHPYEAQIKEAGKEYWTDPAELDALVWISAHECMEPGTIARKKYKGLFQLSDPPDWMKLGDPASETKAGCEYIKQRYRTPLKAKAFRMSNGWY</sequence>
<feature type="signal peptide" evidence="1">
    <location>
        <begin position="1"/>
        <end position="15"/>
    </location>
</feature>
<proteinExistence type="predicted"/>
<protein>
    <recommendedName>
        <fullName evidence="4">Transglycosylase SLT domain-containing protein</fullName>
    </recommendedName>
</protein>
<organism evidence="2 3">
    <name type="scientific">candidate division CPR2 bacterium GW2011_GWC2_39_10</name>
    <dbReference type="NCBI Taxonomy" id="1618345"/>
    <lineage>
        <taxon>Bacteria</taxon>
        <taxon>Bacteria division CPR2</taxon>
    </lineage>
</organism>
<evidence type="ECO:0000313" key="3">
    <source>
        <dbReference type="Proteomes" id="UP000034207"/>
    </source>
</evidence>
<keyword evidence="1" id="KW-0732">Signal</keyword>
<dbReference type="Proteomes" id="UP000034207">
    <property type="component" value="Unassembled WGS sequence"/>
</dbReference>
<feature type="chain" id="PRO_5012836573" description="Transglycosylase SLT domain-containing protein" evidence="1">
    <location>
        <begin position="16"/>
        <end position="170"/>
    </location>
</feature>
<evidence type="ECO:0008006" key="4">
    <source>
        <dbReference type="Google" id="ProtNLM"/>
    </source>
</evidence>
<evidence type="ECO:0000313" key="2">
    <source>
        <dbReference type="EMBL" id="KKQ92928.1"/>
    </source>
</evidence>
<dbReference type="AlphaFoldDB" id="A0A0G0LM00"/>
<comment type="caution">
    <text evidence="2">The sequence shown here is derived from an EMBL/GenBank/DDBJ whole genome shotgun (WGS) entry which is preliminary data.</text>
</comment>
<gene>
    <name evidence="2" type="ORF">UT18_C0032G0002</name>
</gene>
<name>A0A0G0LM00_UNCC2</name>
<reference evidence="2 3" key="1">
    <citation type="journal article" date="2015" name="Nature">
        <title>rRNA introns, odd ribosomes, and small enigmatic genomes across a large radiation of phyla.</title>
        <authorList>
            <person name="Brown C.T."/>
            <person name="Hug L.A."/>
            <person name="Thomas B.C."/>
            <person name="Sharon I."/>
            <person name="Castelle C.J."/>
            <person name="Singh A."/>
            <person name="Wilkins M.J."/>
            <person name="Williams K.H."/>
            <person name="Banfield J.F."/>
        </authorList>
    </citation>
    <scope>NUCLEOTIDE SEQUENCE [LARGE SCALE GENOMIC DNA]</scope>
</reference>